<dbReference type="InterPro" id="IPR001173">
    <property type="entry name" value="Glyco_trans_2-like"/>
</dbReference>
<organism evidence="5">
    <name type="scientific">Pseudoalteromonas translucida KMM 520</name>
    <dbReference type="NCBI Taxonomy" id="1315283"/>
    <lineage>
        <taxon>Bacteria</taxon>
        <taxon>Pseudomonadati</taxon>
        <taxon>Pseudomonadota</taxon>
        <taxon>Gammaproteobacteria</taxon>
        <taxon>Alteromonadales</taxon>
        <taxon>Pseudoalteromonadaceae</taxon>
        <taxon>Pseudoalteromonas</taxon>
    </lineage>
</organism>
<dbReference type="PANTHER" id="PTHR22916:SF51">
    <property type="entry name" value="GLYCOSYLTRANSFERASE EPSH-RELATED"/>
    <property type="match status" value="1"/>
</dbReference>
<sequence>MLKLSVVVPIYNVELYLEDCLRSLSNQQREDIEFILINDGSTDKSKEVAEGFVNIDSRFKLFNYKNGGLSFARNMGVKHSQGEYISFLDSDDMYEIGCVNLIIKTMDSDNLDMLYFDRKLFLDGGDSSNITSTFKRDIRVIDKVMSGQEFFCLMSKYRNYSSSACYFSCKRSLLEGTFFEEGLLHEDELFTPQLLLDIKVKRVLCLGSKLYIRRVRENSIMTQKVSMRNVESYKFVCEKLAKIKVENDITKSYLDTHLKKLVFLFTKKKLEYERNISFKDKRNIINWVSSLSLKKNFLYYMLLAFICFPWLLHMKNRIFK</sequence>
<dbReference type="Pfam" id="PF00535">
    <property type="entry name" value="Glycos_transf_2"/>
    <property type="match status" value="1"/>
</dbReference>
<dbReference type="SUPFAM" id="SSF53448">
    <property type="entry name" value="Nucleotide-diphospho-sugar transferases"/>
    <property type="match status" value="1"/>
</dbReference>
<dbReference type="PANTHER" id="PTHR22916">
    <property type="entry name" value="GLYCOSYLTRANSFERASE"/>
    <property type="match status" value="1"/>
</dbReference>
<feature type="transmembrane region" description="Helical" evidence="3">
    <location>
        <begin position="297"/>
        <end position="314"/>
    </location>
</feature>
<dbReference type="Gene3D" id="3.90.550.10">
    <property type="entry name" value="Spore Coat Polysaccharide Biosynthesis Protein SpsA, Chain A"/>
    <property type="match status" value="1"/>
</dbReference>
<dbReference type="GO" id="GO:0016758">
    <property type="term" value="F:hexosyltransferase activity"/>
    <property type="evidence" value="ECO:0007669"/>
    <property type="project" value="UniProtKB-ARBA"/>
</dbReference>
<feature type="domain" description="Glycosyltransferase 2-like" evidence="4">
    <location>
        <begin position="5"/>
        <end position="133"/>
    </location>
</feature>
<accession>A0A0U2WVZ5</accession>
<protein>
    <submittedName>
        <fullName evidence="5">Alpha-1,6-rhamnosyltransferase</fullName>
    </submittedName>
</protein>
<evidence type="ECO:0000313" key="6">
    <source>
        <dbReference type="Proteomes" id="UP000065261"/>
    </source>
</evidence>
<gene>
    <name evidence="5" type="primary">migA</name>
    <name evidence="5" type="ORF">PTRA_a0435</name>
</gene>
<dbReference type="RefSeq" id="WP_058372479.1">
    <property type="nucleotide sequence ID" value="NZ_CP011034.1"/>
</dbReference>
<evidence type="ECO:0000256" key="2">
    <source>
        <dbReference type="ARBA" id="ARBA00022679"/>
    </source>
</evidence>
<keyword evidence="3" id="KW-1133">Transmembrane helix</keyword>
<dbReference type="CDD" id="cd00761">
    <property type="entry name" value="Glyco_tranf_GTA_type"/>
    <property type="match status" value="1"/>
</dbReference>
<keyword evidence="2 5" id="KW-0808">Transferase</keyword>
<dbReference type="EMBL" id="CP011034">
    <property type="protein sequence ID" value="ALS31793.1"/>
    <property type="molecule type" value="Genomic_DNA"/>
</dbReference>
<dbReference type="PATRIC" id="fig|1315283.4.peg.387"/>
<name>A0A0U2WVZ5_9GAMM</name>
<evidence type="ECO:0000256" key="3">
    <source>
        <dbReference type="SAM" id="Phobius"/>
    </source>
</evidence>
<evidence type="ECO:0000313" key="5">
    <source>
        <dbReference type="EMBL" id="ALS31793.1"/>
    </source>
</evidence>
<keyword evidence="3" id="KW-0472">Membrane</keyword>
<keyword evidence="1" id="KW-0328">Glycosyltransferase</keyword>
<proteinExistence type="predicted"/>
<dbReference type="InterPro" id="IPR029044">
    <property type="entry name" value="Nucleotide-diphossugar_trans"/>
</dbReference>
<dbReference type="AlphaFoldDB" id="A0A0U2WVZ5"/>
<keyword evidence="3" id="KW-0812">Transmembrane</keyword>
<dbReference type="OrthoDB" id="9802649at2"/>
<reference evidence="5 6" key="1">
    <citation type="submission" date="2015-03" db="EMBL/GenBank/DDBJ databases">
        <authorList>
            <person name="Murphy D."/>
        </authorList>
    </citation>
    <scope>NUCLEOTIDE SEQUENCE [LARGE SCALE GENOMIC DNA]</scope>
    <source>
        <strain evidence="5 6">KMM 520</strain>
    </source>
</reference>
<evidence type="ECO:0000259" key="4">
    <source>
        <dbReference type="Pfam" id="PF00535"/>
    </source>
</evidence>
<evidence type="ECO:0000256" key="1">
    <source>
        <dbReference type="ARBA" id="ARBA00022676"/>
    </source>
</evidence>
<dbReference type="Proteomes" id="UP000065261">
    <property type="component" value="Chromosome I"/>
</dbReference>
<dbReference type="KEGG" id="ptn:PTRA_a0435"/>